<dbReference type="Proteomes" id="UP000002215">
    <property type="component" value="Chromosome"/>
</dbReference>
<protein>
    <recommendedName>
        <fullName evidence="5">DUF4129 domain-containing protein</fullName>
    </recommendedName>
</protein>
<keyword evidence="1" id="KW-0812">Transmembrane</keyword>
<evidence type="ECO:0000256" key="2">
    <source>
        <dbReference type="SAM" id="SignalP"/>
    </source>
</evidence>
<dbReference type="AlphaFoldDB" id="A0A979GUE6"/>
<reference evidence="4" key="1">
    <citation type="submission" date="2009-08" db="EMBL/GenBank/DDBJ databases">
        <title>The complete genome of Chitinophaga pinensis DSM 2588.</title>
        <authorList>
            <consortium name="US DOE Joint Genome Institute (JGI-PGF)"/>
            <person name="Lucas S."/>
            <person name="Copeland A."/>
            <person name="Lapidus A."/>
            <person name="Glavina del Rio T."/>
            <person name="Dalin E."/>
            <person name="Tice H."/>
            <person name="Bruce D."/>
            <person name="Goodwin L."/>
            <person name="Pitluck S."/>
            <person name="Kyrpides N."/>
            <person name="Mavromatis K."/>
            <person name="Ivanova N."/>
            <person name="Mikhailova N."/>
            <person name="Sims D."/>
            <person name="Meinche L."/>
            <person name="Brettin T."/>
            <person name="Detter J.C."/>
            <person name="Han C."/>
            <person name="Larimer F."/>
            <person name="Land M."/>
            <person name="Hauser L."/>
            <person name="Markowitz V."/>
            <person name="Cheng J.-F."/>
            <person name="Hugenholtz P."/>
            <person name="Woyke T."/>
            <person name="Wu D."/>
            <person name="Spring S."/>
            <person name="Klenk H.-P."/>
            <person name="Eisen J.A."/>
        </authorList>
    </citation>
    <scope>NUCLEOTIDE SEQUENCE [LARGE SCALE GENOMIC DNA]</scope>
    <source>
        <strain evidence="4">ATCC 43595 / DSM 2588 / LMG 13176 / NBRC 15968 / NCIMB 11800 / UQM 2034</strain>
    </source>
</reference>
<evidence type="ECO:0000313" key="4">
    <source>
        <dbReference type="Proteomes" id="UP000002215"/>
    </source>
</evidence>
<dbReference type="OrthoDB" id="5491447at2"/>
<keyword evidence="1" id="KW-1133">Transmembrane helix</keyword>
<feature type="signal peptide" evidence="2">
    <location>
        <begin position="1"/>
        <end position="21"/>
    </location>
</feature>
<sequence>MRKIRVYYILIILILPLYANAQQSVPAEKWDSMVAADMEQTVTQKEADEVADDSALAATTDKVVQEHYLWDQVAPVIADTIETYADYPLVVRSVPDTMMKVLQKDKKLQYTLKKKEPPRRSAGWDSFLNAVFNFIRAIHKLIIVVVVAFLGWLLFLYLKQNGYLFKKTAQEAGNEVKLTEEELDVETYQQQIEEAIAAARFRQAVRLLYLQTLRVLIDKEVVTFSREKTNAAYLRSMLSTPWYKKFAVLTLNYEYIWYGETPVNGQQFGDLHKEFRQFMNELGYTR</sequence>
<accession>A0A979GUE6</accession>
<feature type="chain" id="PRO_5037423818" description="DUF4129 domain-containing protein" evidence="2">
    <location>
        <begin position="22"/>
        <end position="286"/>
    </location>
</feature>
<keyword evidence="2" id="KW-0732">Signal</keyword>
<proteinExistence type="predicted"/>
<reference evidence="3 4" key="2">
    <citation type="journal article" date="2010" name="Stand. Genomic Sci.">
        <title>Complete genome sequence of Chitinophaga pinensis type strain (UQM 2034).</title>
        <authorList>
            <person name="Glavina Del Rio T."/>
            <person name="Abt B."/>
            <person name="Spring S."/>
            <person name="Lapidus A."/>
            <person name="Nolan M."/>
            <person name="Tice H."/>
            <person name="Copeland A."/>
            <person name="Cheng J.F."/>
            <person name="Chen F."/>
            <person name="Bruce D."/>
            <person name="Goodwin L."/>
            <person name="Pitluck S."/>
            <person name="Ivanova N."/>
            <person name="Mavromatis K."/>
            <person name="Mikhailova N."/>
            <person name="Pati A."/>
            <person name="Chen A."/>
            <person name="Palaniappan K."/>
            <person name="Land M."/>
            <person name="Hauser L."/>
            <person name="Chang Y.J."/>
            <person name="Jeffries C.D."/>
            <person name="Chain P."/>
            <person name="Saunders E."/>
            <person name="Detter J.C."/>
            <person name="Brettin T."/>
            <person name="Rohde M."/>
            <person name="Goker M."/>
            <person name="Bristow J."/>
            <person name="Eisen J.A."/>
            <person name="Markowitz V."/>
            <person name="Hugenholtz P."/>
            <person name="Kyrpides N.C."/>
            <person name="Klenk H.P."/>
            <person name="Lucas S."/>
        </authorList>
    </citation>
    <scope>NUCLEOTIDE SEQUENCE [LARGE SCALE GENOMIC DNA]</scope>
    <source>
        <strain evidence="4">ATCC 43595 / DSM 2588 / LMG 13176 / NBRC 15968 / NCIMB 11800 / UQM 2034</strain>
    </source>
</reference>
<keyword evidence="1" id="KW-0472">Membrane</keyword>
<evidence type="ECO:0000256" key="1">
    <source>
        <dbReference type="SAM" id="Phobius"/>
    </source>
</evidence>
<gene>
    <name evidence="3" type="ordered locus">Cpin_1684</name>
</gene>
<evidence type="ECO:0008006" key="5">
    <source>
        <dbReference type="Google" id="ProtNLM"/>
    </source>
</evidence>
<dbReference type="EMBL" id="CP001699">
    <property type="protein sequence ID" value="ACU59180.1"/>
    <property type="molecule type" value="Genomic_DNA"/>
</dbReference>
<name>A0A979GUE6_CHIPD</name>
<feature type="transmembrane region" description="Helical" evidence="1">
    <location>
        <begin position="137"/>
        <end position="158"/>
    </location>
</feature>
<evidence type="ECO:0000313" key="3">
    <source>
        <dbReference type="EMBL" id="ACU59180.1"/>
    </source>
</evidence>
<organism evidence="3 4">
    <name type="scientific">Chitinophaga pinensis (strain ATCC 43595 / DSM 2588 / LMG 13176 / NBRC 15968 / NCIMB 11800 / UQM 2034)</name>
    <dbReference type="NCBI Taxonomy" id="485918"/>
    <lineage>
        <taxon>Bacteria</taxon>
        <taxon>Pseudomonadati</taxon>
        <taxon>Bacteroidota</taxon>
        <taxon>Chitinophagia</taxon>
        <taxon>Chitinophagales</taxon>
        <taxon>Chitinophagaceae</taxon>
        <taxon>Chitinophaga</taxon>
    </lineage>
</organism>
<dbReference type="RefSeq" id="WP_012789356.1">
    <property type="nucleotide sequence ID" value="NC_013132.1"/>
</dbReference>
<dbReference type="KEGG" id="cpi:Cpin_1684"/>